<dbReference type="RefSeq" id="WP_353439171.1">
    <property type="nucleotide sequence ID" value="NZ_CP099959.1"/>
</dbReference>
<dbReference type="InterPro" id="IPR016169">
    <property type="entry name" value="FAD-bd_PCMH_sub2"/>
</dbReference>
<evidence type="ECO:0000256" key="6">
    <source>
        <dbReference type="ARBA" id="ARBA00023004"/>
    </source>
</evidence>
<dbReference type="GO" id="GO:0046872">
    <property type="term" value="F:metal ion binding"/>
    <property type="evidence" value="ECO:0007669"/>
    <property type="project" value="UniProtKB-KW"/>
</dbReference>
<dbReference type="InterPro" id="IPR006094">
    <property type="entry name" value="Oxid_FAD_bind_N"/>
</dbReference>
<dbReference type="SUPFAM" id="SSF46548">
    <property type="entry name" value="alpha-helical ferredoxin"/>
    <property type="match status" value="1"/>
</dbReference>
<dbReference type="Gene3D" id="3.30.465.10">
    <property type="match status" value="1"/>
</dbReference>
<comment type="cofactor">
    <cofactor evidence="1">
        <name>FAD</name>
        <dbReference type="ChEBI" id="CHEBI:57692"/>
    </cofactor>
</comment>
<accession>A0AAU8A343</accession>
<evidence type="ECO:0000256" key="2">
    <source>
        <dbReference type="ARBA" id="ARBA00022630"/>
    </source>
</evidence>
<organism evidence="10">
    <name type="scientific">Polynucleobacter sp. UK-FUSCHL-C3</name>
    <dbReference type="NCBI Taxonomy" id="2955208"/>
    <lineage>
        <taxon>Bacteria</taxon>
        <taxon>Pseudomonadati</taxon>
        <taxon>Pseudomonadota</taxon>
        <taxon>Betaproteobacteria</taxon>
        <taxon>Burkholderiales</taxon>
        <taxon>Burkholderiaceae</taxon>
        <taxon>Polynucleobacter</taxon>
    </lineage>
</organism>
<evidence type="ECO:0000256" key="4">
    <source>
        <dbReference type="ARBA" id="ARBA00022827"/>
    </source>
</evidence>
<dbReference type="PROSITE" id="PS51379">
    <property type="entry name" value="4FE4S_FER_2"/>
    <property type="match status" value="1"/>
</dbReference>
<dbReference type="GO" id="GO:0051536">
    <property type="term" value="F:iron-sulfur cluster binding"/>
    <property type="evidence" value="ECO:0007669"/>
    <property type="project" value="UniProtKB-KW"/>
</dbReference>
<dbReference type="InterPro" id="IPR036318">
    <property type="entry name" value="FAD-bd_PCMH-like_sf"/>
</dbReference>
<dbReference type="EMBL" id="CP099959">
    <property type="protein sequence ID" value="XCC58024.1"/>
    <property type="molecule type" value="Genomic_DNA"/>
</dbReference>
<keyword evidence="2" id="KW-0285">Flavoprotein</keyword>
<evidence type="ECO:0000256" key="5">
    <source>
        <dbReference type="ARBA" id="ARBA00023002"/>
    </source>
</evidence>
<dbReference type="SUPFAM" id="SSF55103">
    <property type="entry name" value="FAD-linked oxidases, C-terminal domain"/>
    <property type="match status" value="1"/>
</dbReference>
<dbReference type="Gene3D" id="3.30.43.10">
    <property type="entry name" value="Uridine Diphospho-n-acetylenolpyruvylglucosamine Reductase, domain 2"/>
    <property type="match status" value="1"/>
</dbReference>
<sequence>MTKIPADPSFTLKSLPPEITSKLQKEVKGQVMVDSASRGRYSTDASIYQQFPLAVLVPESAQDIEAGLSIAKESGIPVLPRGGGTSQCGQTTGAALVIDNSKYFRNILSSDLANADKATIEVEPGIVLDHLNAFLKPHGLWYPVDVSTGAQATIGGMAGNNSCGSRSIAYGNMVHNVLGINAWLANGQLAHFGSYDSSVGEAKVLGNFVKGLVDHLKPEIEAHWPKVMRRVAGYNLDVFHPQSELPYTLDNSVNLSHLLVGSEGTLAYFKSLKLKLARLPKHKVLGVVNFASFYKAMDSAQHIVKLGPTAVELVDRTMIDLSRNNPAFRKTIETALVDAQAKTVDAILLVEFSGEEHAPLLQKLKDLDTLISDLGSPNSVVMMPDPAMQKNLWEVRKAGLNIMMSLKGDGKPVSFIEDCAVPLEHLANYTQALTEVFSKYGSRGTWYAHASVGTLHVRPILDMRRDGATKMRTIAEEASELVRKYKGAFSGEHGDGLCRGEWISWQFGPKITEALAQIKHQFDPSNLFNPGKIVNPPKMDDASYFRYPPSYTVIPVRPKLDWSAWNVQNNPVTEAITAAGTGGDPAQGLAKAIEMCNNNGHCRKFDADVMCPSYRITRNEKDLTRGRANTLRLAMSGQLVMNGNDVPPAHLPLATQAVKEVMDLCVSCKGCKRECPTGVDMAKMKIEFLAQYKERFGHTLRDRLVAHLPRYAPMISKVPGLPPLLNLRNHIPLIAKAQEWLTSISAKRSLPVWQGKHFWNQGDLPFATPQELAKSNKRVVLFADTFNAYFENENLQAALSVLHKSGYIVHVARPSSSTSNPNPFCCGRTYLAAGMVDEAKSRLAALIGHLAPYAEQGIAIVGLEPSCLFTLRDEALQMGLGPKAELVSQQAQLLEEFLAKEQKAGRFTPRFKESAQPILVHGHCHQKAFAAVSPALELLRLIPNANPQLIESSCCGMAGSFGYEVEHIEASKQMAELSLLPTIRKHPDALVVADGTSCRHQIADGTQRDVLHIVRVLEGHLDS</sequence>
<dbReference type="PANTHER" id="PTHR11748">
    <property type="entry name" value="D-LACTATE DEHYDROGENASE"/>
    <property type="match status" value="1"/>
</dbReference>
<evidence type="ECO:0000259" key="8">
    <source>
        <dbReference type="PROSITE" id="PS51379"/>
    </source>
</evidence>
<dbReference type="InterPro" id="IPR016166">
    <property type="entry name" value="FAD-bd_PCMH"/>
</dbReference>
<dbReference type="AlphaFoldDB" id="A0AAU8A343"/>
<dbReference type="InterPro" id="IPR016164">
    <property type="entry name" value="FAD-linked_Oxase-like_C"/>
</dbReference>
<evidence type="ECO:0000256" key="1">
    <source>
        <dbReference type="ARBA" id="ARBA00001974"/>
    </source>
</evidence>
<dbReference type="Pfam" id="PF02913">
    <property type="entry name" value="FAD-oxidase_C"/>
    <property type="match status" value="1"/>
</dbReference>
<feature type="domain" description="4Fe-4S ferredoxin-type" evidence="8">
    <location>
        <begin position="656"/>
        <end position="685"/>
    </location>
</feature>
<keyword evidence="3" id="KW-0479">Metal-binding</keyword>
<evidence type="ECO:0000313" key="10">
    <source>
        <dbReference type="EMBL" id="XCC58024.1"/>
    </source>
</evidence>
<dbReference type="InterPro" id="IPR017900">
    <property type="entry name" value="4Fe4S_Fe_S_CS"/>
</dbReference>
<evidence type="ECO:0000256" key="3">
    <source>
        <dbReference type="ARBA" id="ARBA00022723"/>
    </source>
</evidence>
<protein>
    <submittedName>
        <fullName evidence="10">FAD-binding protein</fullName>
    </submittedName>
</protein>
<keyword evidence="4" id="KW-0274">FAD</keyword>
<dbReference type="SUPFAM" id="SSF56176">
    <property type="entry name" value="FAD-binding/transporter-associated domain-like"/>
    <property type="match status" value="1"/>
</dbReference>
<gene>
    <name evidence="10" type="ORF">NKE59_01670</name>
</gene>
<feature type="domain" description="FAD-binding PCMH-type" evidence="9">
    <location>
        <begin position="48"/>
        <end position="279"/>
    </location>
</feature>
<dbReference type="GO" id="GO:0071949">
    <property type="term" value="F:FAD binding"/>
    <property type="evidence" value="ECO:0007669"/>
    <property type="project" value="InterPro"/>
</dbReference>
<name>A0AAU8A343_9BURK</name>
<dbReference type="Gene3D" id="1.10.45.10">
    <property type="entry name" value="Vanillyl-alcohol Oxidase, Chain A, domain 4"/>
    <property type="match status" value="1"/>
</dbReference>
<dbReference type="PANTHER" id="PTHR11748:SF119">
    <property type="entry name" value="D-2-HYDROXYGLUTARATE DEHYDROGENASE"/>
    <property type="match status" value="1"/>
</dbReference>
<dbReference type="GO" id="GO:0004458">
    <property type="term" value="F:D-lactate dehydrogenase (cytochrome) activity"/>
    <property type="evidence" value="ECO:0007669"/>
    <property type="project" value="TreeGrafter"/>
</dbReference>
<dbReference type="GO" id="GO:0008720">
    <property type="term" value="F:D-lactate dehydrogenase (NAD+) activity"/>
    <property type="evidence" value="ECO:0007669"/>
    <property type="project" value="TreeGrafter"/>
</dbReference>
<dbReference type="PROSITE" id="PS51387">
    <property type="entry name" value="FAD_PCMH"/>
    <property type="match status" value="1"/>
</dbReference>
<dbReference type="InterPro" id="IPR016171">
    <property type="entry name" value="Vanillyl_alc_oxidase_C-sub2"/>
</dbReference>
<proteinExistence type="predicted"/>
<dbReference type="InterPro" id="IPR017896">
    <property type="entry name" value="4Fe4S_Fe-S-bd"/>
</dbReference>
<dbReference type="Pfam" id="PF13183">
    <property type="entry name" value="Fer4_8"/>
    <property type="match status" value="1"/>
</dbReference>
<dbReference type="Pfam" id="PF01565">
    <property type="entry name" value="FAD_binding_4"/>
    <property type="match status" value="1"/>
</dbReference>
<dbReference type="InterPro" id="IPR016167">
    <property type="entry name" value="FAD-bd_PCMH_sub1"/>
</dbReference>
<keyword evidence="6" id="KW-0408">Iron</keyword>
<reference evidence="10" key="1">
    <citation type="submission" date="2022-06" db="EMBL/GenBank/DDBJ databases">
        <title>New Polynucleobacter species.</title>
        <authorList>
            <person name="Hahn M.W."/>
        </authorList>
    </citation>
    <scope>NUCLEOTIDE SEQUENCE</scope>
    <source>
        <strain evidence="10">UK-FUSCHL-C3</strain>
    </source>
</reference>
<dbReference type="Gene3D" id="3.30.70.2740">
    <property type="match status" value="1"/>
</dbReference>
<dbReference type="PROSITE" id="PS00198">
    <property type="entry name" value="4FE4S_FER_1"/>
    <property type="match status" value="1"/>
</dbReference>
<dbReference type="GO" id="GO:1903457">
    <property type="term" value="P:lactate catabolic process"/>
    <property type="evidence" value="ECO:0007669"/>
    <property type="project" value="TreeGrafter"/>
</dbReference>
<evidence type="ECO:0000256" key="7">
    <source>
        <dbReference type="ARBA" id="ARBA00023014"/>
    </source>
</evidence>
<keyword evidence="5" id="KW-0560">Oxidoreductase</keyword>
<keyword evidence="7" id="KW-0411">Iron-sulfur</keyword>
<dbReference type="InterPro" id="IPR004113">
    <property type="entry name" value="FAD-bd_oxidored_4_C"/>
</dbReference>
<evidence type="ECO:0000259" key="9">
    <source>
        <dbReference type="PROSITE" id="PS51387"/>
    </source>
</evidence>